<reference evidence="3 4" key="1">
    <citation type="submission" date="2017-05" db="EMBL/GenBank/DDBJ databases">
        <authorList>
            <person name="Varghese N."/>
            <person name="Submissions S."/>
        </authorList>
    </citation>
    <scope>NUCLEOTIDE SEQUENCE [LARGE SCALE GENOMIC DNA]</scope>
    <source>
        <strain evidence="3 4">DSM 15360</strain>
    </source>
</reference>
<dbReference type="Pfam" id="PF01041">
    <property type="entry name" value="DegT_DnrJ_EryC1"/>
    <property type="match status" value="1"/>
</dbReference>
<dbReference type="EMBL" id="FXUA01000004">
    <property type="protein sequence ID" value="SMP24312.1"/>
    <property type="molecule type" value="Genomic_DNA"/>
</dbReference>
<dbReference type="PANTHER" id="PTHR30244:SF34">
    <property type="entry name" value="DTDP-4-AMINO-4,6-DIDEOXYGALACTOSE TRANSAMINASE"/>
    <property type="match status" value="1"/>
</dbReference>
<dbReference type="SUPFAM" id="SSF53383">
    <property type="entry name" value="PLP-dependent transferases"/>
    <property type="match status" value="1"/>
</dbReference>
<comment type="caution">
    <text evidence="3">The sequence shown here is derived from an EMBL/GenBank/DDBJ whole genome shotgun (WGS) entry which is preliminary data.</text>
</comment>
<dbReference type="InterPro" id="IPR015424">
    <property type="entry name" value="PyrdxlP-dep_Trfase"/>
</dbReference>
<gene>
    <name evidence="3" type="ORF">SAMN06265367_1043</name>
</gene>
<proteinExistence type="inferred from homology"/>
<dbReference type="Gene3D" id="3.40.640.10">
    <property type="entry name" value="Type I PLP-dependent aspartate aminotransferase-like (Major domain)"/>
    <property type="match status" value="1"/>
</dbReference>
<name>A0ABY1P297_9BACT</name>
<sequence length="379" mass="41820">MNSQIPLSFPVFNGNENQYTQQAISSGHIATNGSFISRFEEKLSARLKTHECVALNSGTSALHISLVLLGISSGDEVICQSFTFCASANPVVYLGATPIFVDSEKDTWNICPELLEDAILSRLAKGKKPKAIVVVHLFGMPARMNEILEVAEKYGIPVLEDAAEAIGSEFEGRPCGTLGQIGVFSFNGNKIMTSGAGGALISTDSSIIQRAKLLSTQAREDFPFYHHLEIGYNYKMNNISAAIGLAQLEQLDMFIKNRRAVNQRYRELLEDFPGIEFQPEGKQSYSNYWLTSILIDQEITGFSNDQLKFALSKQGIESRYLWKPLHTQPVFNLTPFYGGSISEGLFETGLCLPSSAGLTLEDQEKVVNVLQEELSKTHK</sequence>
<evidence type="ECO:0000313" key="4">
    <source>
        <dbReference type="Proteomes" id="UP001157915"/>
    </source>
</evidence>
<dbReference type="InterPro" id="IPR000653">
    <property type="entry name" value="DegT/StrS_aminotransferase"/>
</dbReference>
<dbReference type="CDD" id="cd00616">
    <property type="entry name" value="AHBA_syn"/>
    <property type="match status" value="1"/>
</dbReference>
<organism evidence="3 4">
    <name type="scientific">Algoriphagus winogradskyi</name>
    <dbReference type="NCBI Taxonomy" id="237017"/>
    <lineage>
        <taxon>Bacteria</taxon>
        <taxon>Pseudomonadati</taxon>
        <taxon>Bacteroidota</taxon>
        <taxon>Cytophagia</taxon>
        <taxon>Cytophagales</taxon>
        <taxon>Cyclobacteriaceae</taxon>
        <taxon>Algoriphagus</taxon>
    </lineage>
</organism>
<dbReference type="InterPro" id="IPR015422">
    <property type="entry name" value="PyrdxlP-dep_Trfase_small"/>
</dbReference>
<evidence type="ECO:0000313" key="3">
    <source>
        <dbReference type="EMBL" id="SMP24312.1"/>
    </source>
</evidence>
<keyword evidence="4" id="KW-1185">Reference proteome</keyword>
<dbReference type="PIRSF" id="PIRSF000390">
    <property type="entry name" value="PLP_StrS"/>
    <property type="match status" value="1"/>
</dbReference>
<evidence type="ECO:0000256" key="2">
    <source>
        <dbReference type="RuleBase" id="RU004508"/>
    </source>
</evidence>
<keyword evidence="2" id="KW-0663">Pyridoxal phosphate</keyword>
<dbReference type="Gene3D" id="3.90.1150.10">
    <property type="entry name" value="Aspartate Aminotransferase, domain 1"/>
    <property type="match status" value="1"/>
</dbReference>
<dbReference type="PANTHER" id="PTHR30244">
    <property type="entry name" value="TRANSAMINASE"/>
    <property type="match status" value="1"/>
</dbReference>
<dbReference type="RefSeq" id="WP_283413133.1">
    <property type="nucleotide sequence ID" value="NZ_FXUA01000004.1"/>
</dbReference>
<dbReference type="Proteomes" id="UP001157915">
    <property type="component" value="Unassembled WGS sequence"/>
</dbReference>
<dbReference type="InterPro" id="IPR015421">
    <property type="entry name" value="PyrdxlP-dep_Trfase_major"/>
</dbReference>
<evidence type="ECO:0000256" key="1">
    <source>
        <dbReference type="ARBA" id="ARBA00037999"/>
    </source>
</evidence>
<comment type="similarity">
    <text evidence="1 2">Belongs to the DegT/DnrJ/EryC1 family.</text>
</comment>
<accession>A0ABY1P297</accession>
<protein>
    <submittedName>
        <fullName evidence="3">dTDP-4-amino-4,6-dideoxygalactose transaminase</fullName>
    </submittedName>
</protein>